<dbReference type="GO" id="GO:0032259">
    <property type="term" value="P:methylation"/>
    <property type="evidence" value="ECO:0007669"/>
    <property type="project" value="UniProtKB-KW"/>
</dbReference>
<dbReference type="Gene3D" id="3.40.50.150">
    <property type="entry name" value="Vaccinia Virus protein VP39"/>
    <property type="match status" value="1"/>
</dbReference>
<dbReference type="KEGG" id="fek:C1H87_21045"/>
<dbReference type="RefSeq" id="WP_102757709.1">
    <property type="nucleotide sequence ID" value="NZ_CP025791.1"/>
</dbReference>
<evidence type="ECO:0000259" key="4">
    <source>
        <dbReference type="Pfam" id="PF13847"/>
    </source>
</evidence>
<gene>
    <name evidence="5" type="ORF">C1H87_21045</name>
</gene>
<keyword evidence="3" id="KW-0949">S-adenosyl-L-methionine</keyword>
<protein>
    <recommendedName>
        <fullName evidence="4">Methyltransferase domain-containing protein</fullName>
    </recommendedName>
</protein>
<reference evidence="5 6" key="1">
    <citation type="submission" date="2018-01" db="EMBL/GenBank/DDBJ databases">
        <title>Complete genome sequence of Flavivirga eckloniae ECD14 isolated from seaweed Ecklonia cava.</title>
        <authorList>
            <person name="Lee J.H."/>
            <person name="Baik K.S."/>
            <person name="Seong C.N."/>
        </authorList>
    </citation>
    <scope>NUCLEOTIDE SEQUENCE [LARGE SCALE GENOMIC DNA]</scope>
    <source>
        <strain evidence="5 6">ECD14</strain>
    </source>
</reference>
<dbReference type="InterPro" id="IPR025714">
    <property type="entry name" value="Methyltranfer_dom"/>
</dbReference>
<keyword evidence="1" id="KW-0489">Methyltransferase</keyword>
<sequence length="249" mass="28982">MENQEYYKMYQQENEFWWYKILHNIVKQFILKSFPKGDLKIFDAGCGTGRMIEVLQPFGDVSGLDFSTEAVSFSKERGLKNIYQGDINTWEFKENSYDVIISLDVLYHESIIDEKIILKRMYNGLKDNGILILNLPAFNHLKREHDICVQTKKRFTRKPTNKTLKQLNFKILKSTYRIPLLYFVILALKLKRKIVKPKTTQSDLNMIAKPINGFFTFLGALENKYISKIGSLPLGSSLFIVAKKMSDDV</sequence>
<organism evidence="5 6">
    <name type="scientific">Flavivirga eckloniae</name>
    <dbReference type="NCBI Taxonomy" id="1803846"/>
    <lineage>
        <taxon>Bacteria</taxon>
        <taxon>Pseudomonadati</taxon>
        <taxon>Bacteroidota</taxon>
        <taxon>Flavobacteriia</taxon>
        <taxon>Flavobacteriales</taxon>
        <taxon>Flavobacteriaceae</taxon>
        <taxon>Flavivirga</taxon>
    </lineage>
</organism>
<dbReference type="Pfam" id="PF13847">
    <property type="entry name" value="Methyltransf_31"/>
    <property type="match status" value="1"/>
</dbReference>
<evidence type="ECO:0000313" key="6">
    <source>
        <dbReference type="Proteomes" id="UP000235826"/>
    </source>
</evidence>
<name>A0A2K9PVG1_9FLAO</name>
<dbReference type="PANTHER" id="PTHR43464:SF19">
    <property type="entry name" value="UBIQUINONE BIOSYNTHESIS O-METHYLTRANSFERASE, MITOCHONDRIAL"/>
    <property type="match status" value="1"/>
</dbReference>
<dbReference type="InterPro" id="IPR029063">
    <property type="entry name" value="SAM-dependent_MTases_sf"/>
</dbReference>
<accession>A0A2K9PVG1</accession>
<feature type="domain" description="Methyltransferase" evidence="4">
    <location>
        <begin position="37"/>
        <end position="145"/>
    </location>
</feature>
<dbReference type="AlphaFoldDB" id="A0A2K9PVG1"/>
<evidence type="ECO:0000256" key="3">
    <source>
        <dbReference type="ARBA" id="ARBA00022691"/>
    </source>
</evidence>
<dbReference type="GO" id="GO:0008168">
    <property type="term" value="F:methyltransferase activity"/>
    <property type="evidence" value="ECO:0007669"/>
    <property type="project" value="UniProtKB-KW"/>
</dbReference>
<dbReference type="PANTHER" id="PTHR43464">
    <property type="entry name" value="METHYLTRANSFERASE"/>
    <property type="match status" value="1"/>
</dbReference>
<dbReference type="OrthoDB" id="1524727at2"/>
<evidence type="ECO:0000256" key="1">
    <source>
        <dbReference type="ARBA" id="ARBA00022603"/>
    </source>
</evidence>
<dbReference type="SUPFAM" id="SSF53335">
    <property type="entry name" value="S-adenosyl-L-methionine-dependent methyltransferases"/>
    <property type="match status" value="1"/>
</dbReference>
<evidence type="ECO:0000256" key="2">
    <source>
        <dbReference type="ARBA" id="ARBA00022679"/>
    </source>
</evidence>
<dbReference type="EMBL" id="CP025791">
    <property type="protein sequence ID" value="AUP81066.1"/>
    <property type="molecule type" value="Genomic_DNA"/>
</dbReference>
<dbReference type="Proteomes" id="UP000235826">
    <property type="component" value="Chromosome"/>
</dbReference>
<keyword evidence="6" id="KW-1185">Reference proteome</keyword>
<proteinExistence type="predicted"/>
<evidence type="ECO:0000313" key="5">
    <source>
        <dbReference type="EMBL" id="AUP81066.1"/>
    </source>
</evidence>
<keyword evidence="2" id="KW-0808">Transferase</keyword>
<dbReference type="CDD" id="cd02440">
    <property type="entry name" value="AdoMet_MTases"/>
    <property type="match status" value="1"/>
</dbReference>